<dbReference type="WBParaSite" id="SVE_0079100.1">
    <property type="protein sequence ID" value="SVE_0079100.1"/>
    <property type="gene ID" value="SVE_0079100"/>
</dbReference>
<reference evidence="3" key="2">
    <citation type="submission" date="2015-08" db="UniProtKB">
        <authorList>
            <consortium name="WormBaseParasite"/>
        </authorList>
    </citation>
    <scope>IDENTIFICATION</scope>
</reference>
<evidence type="ECO:0000256" key="1">
    <source>
        <dbReference type="SAM" id="Phobius"/>
    </source>
</evidence>
<name>A0A0K0EW92_STRVS</name>
<accession>A0A0K0EW92</accession>
<proteinExistence type="predicted"/>
<keyword evidence="1" id="KW-1133">Transmembrane helix</keyword>
<protein>
    <submittedName>
        <fullName evidence="3">G-protein coupled receptors family 1 profile domain-containing protein</fullName>
    </submittedName>
</protein>
<evidence type="ECO:0000313" key="2">
    <source>
        <dbReference type="Proteomes" id="UP000035680"/>
    </source>
</evidence>
<keyword evidence="2" id="KW-1185">Reference proteome</keyword>
<feature type="transmembrane region" description="Helical" evidence="1">
    <location>
        <begin position="64"/>
        <end position="83"/>
    </location>
</feature>
<evidence type="ECO:0000313" key="3">
    <source>
        <dbReference type="WBParaSite" id="SVE_0079100.1"/>
    </source>
</evidence>
<organism evidence="2 3">
    <name type="scientific">Strongyloides venezuelensis</name>
    <name type="common">Threadworm</name>
    <dbReference type="NCBI Taxonomy" id="75913"/>
    <lineage>
        <taxon>Eukaryota</taxon>
        <taxon>Metazoa</taxon>
        <taxon>Ecdysozoa</taxon>
        <taxon>Nematoda</taxon>
        <taxon>Chromadorea</taxon>
        <taxon>Rhabditida</taxon>
        <taxon>Tylenchina</taxon>
        <taxon>Panagrolaimomorpha</taxon>
        <taxon>Strongyloidoidea</taxon>
        <taxon>Strongyloididae</taxon>
        <taxon>Strongyloides</taxon>
    </lineage>
</organism>
<dbReference type="AlphaFoldDB" id="A0A0K0EW92"/>
<sequence>MLLDFYIPSVTQHLLVIDSAAIGDPVCIFWVLKYVVDESWCRITIVSSVCLDLFCSKKVVKQNIFLWVFYINFFMISNIYCIFCI</sequence>
<keyword evidence="1" id="KW-0472">Membrane</keyword>
<reference evidence="2" key="1">
    <citation type="submission" date="2014-07" db="EMBL/GenBank/DDBJ databases">
        <authorList>
            <person name="Martin A.A"/>
            <person name="De Silva N."/>
        </authorList>
    </citation>
    <scope>NUCLEOTIDE SEQUENCE</scope>
</reference>
<keyword evidence="1" id="KW-0812">Transmembrane</keyword>
<dbReference type="Proteomes" id="UP000035680">
    <property type="component" value="Unassembled WGS sequence"/>
</dbReference>